<name>A0A3Q9RQ01_9BACI</name>
<accession>A0A3Q9RQ01</accession>
<organism evidence="1 2">
    <name type="scientific">Peribacillus asahii</name>
    <dbReference type="NCBI Taxonomy" id="228899"/>
    <lineage>
        <taxon>Bacteria</taxon>
        <taxon>Bacillati</taxon>
        <taxon>Bacillota</taxon>
        <taxon>Bacilli</taxon>
        <taxon>Bacillales</taxon>
        <taxon>Bacillaceae</taxon>
        <taxon>Peribacillus</taxon>
    </lineage>
</organism>
<evidence type="ECO:0000313" key="2">
    <source>
        <dbReference type="Proteomes" id="UP000283095"/>
    </source>
</evidence>
<dbReference type="AlphaFoldDB" id="A0A3Q9RQ01"/>
<dbReference type="RefSeq" id="WP_252282555.1">
    <property type="nucleotide sequence ID" value="NZ_CP026095.1"/>
</dbReference>
<proteinExistence type="predicted"/>
<protein>
    <submittedName>
        <fullName evidence="1">Uncharacterized protein</fullName>
    </submittedName>
</protein>
<dbReference type="EMBL" id="CP026095">
    <property type="protein sequence ID" value="AZV44084.1"/>
    <property type="molecule type" value="Genomic_DNA"/>
</dbReference>
<reference evidence="1 2" key="1">
    <citation type="submission" date="2018-01" db="EMBL/GenBank/DDBJ databases">
        <title>Bacillus asahii Genome sequencing and assembly.</title>
        <authorList>
            <person name="Jiang H."/>
            <person name="Feng Y."/>
            <person name="Zhao F."/>
            <person name="Lin X."/>
        </authorList>
    </citation>
    <scope>NUCLEOTIDE SEQUENCE [LARGE SCALE GENOMIC DNA]</scope>
    <source>
        <strain evidence="1 2">OM18</strain>
    </source>
</reference>
<gene>
    <name evidence="1" type="ORF">BAOM_3475</name>
</gene>
<dbReference type="KEGG" id="pasa:BAOM_3475"/>
<dbReference type="Proteomes" id="UP000283095">
    <property type="component" value="Chromosome"/>
</dbReference>
<sequence length="252" mass="28971">MKERDRAIIADLACFRVLTRDQIASLHFANVKNPITAANSTLLRLYRQGLIDRSANYQPYLYFPSDGSIKKDSAKVPHFLAIADAYLELCQYAKPSHFVVEPKYEKGLAEADCFIIFKGSPLFLEIQRSTYSEKVMADKIARYEALYDSGLIQCEAWQPKVRKVFPAVLILTQTRYAVSSSKFPIIQAASIADFMRTMRVPEPFKEAGRCSNKNRVTKKGDRHWPSFYSSKLRIYNVKSFHHKMPTQDLSFY</sequence>
<evidence type="ECO:0000313" key="1">
    <source>
        <dbReference type="EMBL" id="AZV44084.1"/>
    </source>
</evidence>